<dbReference type="Pfam" id="PF01156">
    <property type="entry name" value="IU_nuc_hydro"/>
    <property type="match status" value="1"/>
</dbReference>
<gene>
    <name evidence="7" type="primary">20346829</name>
    <name evidence="6" type="ORF">GGTG_06371</name>
</gene>
<feature type="signal peptide" evidence="4">
    <location>
        <begin position="1"/>
        <end position="24"/>
    </location>
</feature>
<reference evidence="7" key="5">
    <citation type="submission" date="2018-04" db="UniProtKB">
        <authorList>
            <consortium name="EnsemblFungi"/>
        </authorList>
    </citation>
    <scope>IDENTIFICATION</scope>
    <source>
        <strain evidence="7">R3-111a-1</strain>
    </source>
</reference>
<keyword evidence="4" id="KW-0732">Signal</keyword>
<proteinExistence type="inferred from homology"/>
<dbReference type="PANTHER" id="PTHR12304">
    <property type="entry name" value="INOSINE-URIDINE PREFERRING NUCLEOSIDE HYDROLASE"/>
    <property type="match status" value="1"/>
</dbReference>
<evidence type="ECO:0000256" key="2">
    <source>
        <dbReference type="ARBA" id="ARBA00022801"/>
    </source>
</evidence>
<evidence type="ECO:0000256" key="3">
    <source>
        <dbReference type="ARBA" id="ARBA00023295"/>
    </source>
</evidence>
<keyword evidence="2" id="KW-0378">Hydrolase</keyword>
<dbReference type="Gene3D" id="3.90.245.10">
    <property type="entry name" value="Ribonucleoside hydrolase-like"/>
    <property type="match status" value="1"/>
</dbReference>
<dbReference type="InterPro" id="IPR023186">
    <property type="entry name" value="IUNH"/>
</dbReference>
<evidence type="ECO:0000313" key="8">
    <source>
        <dbReference type="Proteomes" id="UP000006039"/>
    </source>
</evidence>
<reference evidence="6" key="2">
    <citation type="submission" date="2010-07" db="EMBL/GenBank/DDBJ databases">
        <authorList>
            <consortium name="The Broad Institute Genome Sequencing Platform"/>
            <consortium name="Broad Institute Genome Sequencing Center for Infectious Disease"/>
            <person name="Ma L.-J."/>
            <person name="Dead R."/>
            <person name="Young S."/>
            <person name="Zeng Q."/>
            <person name="Koehrsen M."/>
            <person name="Alvarado L."/>
            <person name="Berlin A."/>
            <person name="Chapman S.B."/>
            <person name="Chen Z."/>
            <person name="Freedman E."/>
            <person name="Gellesch M."/>
            <person name="Goldberg J."/>
            <person name="Griggs A."/>
            <person name="Gujja S."/>
            <person name="Heilman E.R."/>
            <person name="Heiman D."/>
            <person name="Hepburn T."/>
            <person name="Howarth C."/>
            <person name="Jen D."/>
            <person name="Larson L."/>
            <person name="Mehta T."/>
            <person name="Neiman D."/>
            <person name="Pearson M."/>
            <person name="Roberts A."/>
            <person name="Saif S."/>
            <person name="Shea T."/>
            <person name="Shenoy N."/>
            <person name="Sisk P."/>
            <person name="Stolte C."/>
            <person name="Sykes S."/>
            <person name="Walk T."/>
            <person name="White J."/>
            <person name="Yandava C."/>
            <person name="Haas B."/>
            <person name="Nusbaum C."/>
            <person name="Birren B."/>
        </authorList>
    </citation>
    <scope>NUCLEOTIDE SEQUENCE</scope>
    <source>
        <strain evidence="6">R3-111a-1</strain>
    </source>
</reference>
<keyword evidence="3" id="KW-0326">Glycosidase</keyword>
<keyword evidence="8" id="KW-1185">Reference proteome</keyword>
<evidence type="ECO:0000256" key="4">
    <source>
        <dbReference type="SAM" id="SignalP"/>
    </source>
</evidence>
<dbReference type="Proteomes" id="UP000006039">
    <property type="component" value="Unassembled WGS sequence"/>
</dbReference>
<dbReference type="GO" id="GO:0006152">
    <property type="term" value="P:purine nucleoside catabolic process"/>
    <property type="evidence" value="ECO:0007669"/>
    <property type="project" value="TreeGrafter"/>
</dbReference>
<dbReference type="RefSeq" id="XP_009222452.1">
    <property type="nucleotide sequence ID" value="XM_009224188.1"/>
</dbReference>
<comment type="similarity">
    <text evidence="1">Belongs to the IUNH family.</text>
</comment>
<sequence length="406" mass="43742">MKATCKILKPLVLCLAGGAAAAVAARPKIIIENDFGSTAFTTFLQAFDAGWDVLGLVGDTANTWALQSSLHALALLERAGLSSCVPVHKGADYPLLNTPELHQLWQARHGALPWQGVFKPENATAEAAGWDPTSGDPGRVVPEAFAEGYPNGTLAGARAAAWMVEQVRRHPGEVLIYSGGALTNIALAVRMDPEFASLAKGLVVMGGYVDVFLLQTSGDSLQADINSDLNLKIDPEAAKIALTADFPSITLIGNGANQFIPSQEFKDEVFQVQNPFTQLFHDRIDITLPLWDEIALFAGLFPSHVLNSTSFYVDVDTAWSSPFYGNIIPKQPSMVGKSQRLKRVKFVHSVNTTEFQAHLKHALQHPKTGCNMLGQDVQRVDIRAGACSLVSLLPQGGAKELFARSM</sequence>
<dbReference type="SUPFAM" id="SSF53590">
    <property type="entry name" value="Nucleoside hydrolase"/>
    <property type="match status" value="1"/>
</dbReference>
<dbReference type="AlphaFoldDB" id="J3NYL9"/>
<name>J3NYL9_GAET3</name>
<dbReference type="InterPro" id="IPR036452">
    <property type="entry name" value="Ribo_hydro-like"/>
</dbReference>
<dbReference type="VEuPathDB" id="FungiDB:GGTG_06371"/>
<reference evidence="8" key="1">
    <citation type="submission" date="2010-07" db="EMBL/GenBank/DDBJ databases">
        <title>The genome sequence of Gaeumannomyces graminis var. tritici strain R3-111a-1.</title>
        <authorList>
            <consortium name="The Broad Institute Genome Sequencing Platform"/>
            <person name="Ma L.-J."/>
            <person name="Dead R."/>
            <person name="Young S."/>
            <person name="Zeng Q."/>
            <person name="Koehrsen M."/>
            <person name="Alvarado L."/>
            <person name="Berlin A."/>
            <person name="Chapman S.B."/>
            <person name="Chen Z."/>
            <person name="Freedman E."/>
            <person name="Gellesch M."/>
            <person name="Goldberg J."/>
            <person name="Griggs A."/>
            <person name="Gujja S."/>
            <person name="Heilman E.R."/>
            <person name="Heiman D."/>
            <person name="Hepburn T."/>
            <person name="Howarth C."/>
            <person name="Jen D."/>
            <person name="Larson L."/>
            <person name="Mehta T."/>
            <person name="Neiman D."/>
            <person name="Pearson M."/>
            <person name="Roberts A."/>
            <person name="Saif S."/>
            <person name="Shea T."/>
            <person name="Shenoy N."/>
            <person name="Sisk P."/>
            <person name="Stolte C."/>
            <person name="Sykes S."/>
            <person name="Walk T."/>
            <person name="White J."/>
            <person name="Yandava C."/>
            <person name="Haas B."/>
            <person name="Nusbaum C."/>
            <person name="Birren B."/>
        </authorList>
    </citation>
    <scope>NUCLEOTIDE SEQUENCE [LARGE SCALE GENOMIC DNA]</scope>
    <source>
        <strain evidence="8">R3-111a-1</strain>
    </source>
</reference>
<dbReference type="GeneID" id="20346829"/>
<protein>
    <recommendedName>
        <fullName evidence="5">Inosine/uridine-preferring nucleoside hydrolase domain-containing protein</fullName>
    </recommendedName>
</protein>
<reference evidence="6" key="3">
    <citation type="submission" date="2010-09" db="EMBL/GenBank/DDBJ databases">
        <title>Annotation of Gaeumannomyces graminis var. tritici R3-111a-1.</title>
        <authorList>
            <consortium name="The Broad Institute Genome Sequencing Platform"/>
            <person name="Ma L.-J."/>
            <person name="Dead R."/>
            <person name="Young S.K."/>
            <person name="Zeng Q."/>
            <person name="Gargeya S."/>
            <person name="Fitzgerald M."/>
            <person name="Haas B."/>
            <person name="Abouelleil A."/>
            <person name="Alvarado L."/>
            <person name="Arachchi H.M."/>
            <person name="Berlin A."/>
            <person name="Brown A."/>
            <person name="Chapman S.B."/>
            <person name="Chen Z."/>
            <person name="Dunbar C."/>
            <person name="Freedman E."/>
            <person name="Gearin G."/>
            <person name="Gellesch M."/>
            <person name="Goldberg J."/>
            <person name="Griggs A."/>
            <person name="Gujja S."/>
            <person name="Heiman D."/>
            <person name="Howarth C."/>
            <person name="Larson L."/>
            <person name="Lui A."/>
            <person name="MacDonald P.J.P."/>
            <person name="Mehta T."/>
            <person name="Montmayeur A."/>
            <person name="Murphy C."/>
            <person name="Neiman D."/>
            <person name="Pearson M."/>
            <person name="Priest M."/>
            <person name="Roberts A."/>
            <person name="Saif S."/>
            <person name="Shea T."/>
            <person name="Shenoy N."/>
            <person name="Sisk P."/>
            <person name="Stolte C."/>
            <person name="Sykes S."/>
            <person name="Yandava C."/>
            <person name="Wortman J."/>
            <person name="Nusbaum C."/>
            <person name="Birren B."/>
        </authorList>
    </citation>
    <scope>NUCLEOTIDE SEQUENCE</scope>
    <source>
        <strain evidence="6">R3-111a-1</strain>
    </source>
</reference>
<dbReference type="eggNOG" id="KOG2938">
    <property type="taxonomic scope" value="Eukaryota"/>
</dbReference>
<dbReference type="EMBL" id="GL385397">
    <property type="protein sequence ID" value="EJT76452.1"/>
    <property type="molecule type" value="Genomic_DNA"/>
</dbReference>
<evidence type="ECO:0000313" key="7">
    <source>
        <dbReference type="EnsemblFungi" id="EJT76452"/>
    </source>
</evidence>
<dbReference type="PANTHER" id="PTHR12304:SF25">
    <property type="entry name" value="INOSINE_URIDINE-PREFERRING NUCLEOSIDE HYDROLASE DOMAIN-CONTAINING PROTEIN"/>
    <property type="match status" value="1"/>
</dbReference>
<dbReference type="GO" id="GO:0005829">
    <property type="term" value="C:cytosol"/>
    <property type="evidence" value="ECO:0007669"/>
    <property type="project" value="TreeGrafter"/>
</dbReference>
<reference evidence="7" key="4">
    <citation type="journal article" date="2015" name="G3 (Bethesda)">
        <title>Genome sequences of three phytopathogenic species of the Magnaporthaceae family of fungi.</title>
        <authorList>
            <person name="Okagaki L.H."/>
            <person name="Nunes C.C."/>
            <person name="Sailsbery J."/>
            <person name="Clay B."/>
            <person name="Brown D."/>
            <person name="John T."/>
            <person name="Oh Y."/>
            <person name="Young N."/>
            <person name="Fitzgerald M."/>
            <person name="Haas B.J."/>
            <person name="Zeng Q."/>
            <person name="Young S."/>
            <person name="Adiconis X."/>
            <person name="Fan L."/>
            <person name="Levin J.Z."/>
            <person name="Mitchell T.K."/>
            <person name="Okubara P.A."/>
            <person name="Farman M.L."/>
            <person name="Kohn L.M."/>
            <person name="Birren B."/>
            <person name="Ma L.-J."/>
            <person name="Dean R.A."/>
        </authorList>
    </citation>
    <scope>NUCLEOTIDE SEQUENCE</scope>
    <source>
        <strain evidence="7">R3-111a-1</strain>
    </source>
</reference>
<evidence type="ECO:0000259" key="5">
    <source>
        <dbReference type="Pfam" id="PF01156"/>
    </source>
</evidence>
<dbReference type="EnsemblFungi" id="EJT76452">
    <property type="protein sequence ID" value="EJT76452"/>
    <property type="gene ID" value="GGTG_06371"/>
</dbReference>
<accession>J3NYL9</accession>
<organism evidence="6">
    <name type="scientific">Gaeumannomyces tritici (strain R3-111a-1)</name>
    <name type="common">Wheat and barley take-all root rot fungus</name>
    <name type="synonym">Gaeumannomyces graminis var. tritici</name>
    <dbReference type="NCBI Taxonomy" id="644352"/>
    <lineage>
        <taxon>Eukaryota</taxon>
        <taxon>Fungi</taxon>
        <taxon>Dikarya</taxon>
        <taxon>Ascomycota</taxon>
        <taxon>Pezizomycotina</taxon>
        <taxon>Sordariomycetes</taxon>
        <taxon>Sordariomycetidae</taxon>
        <taxon>Magnaporthales</taxon>
        <taxon>Magnaporthaceae</taxon>
        <taxon>Gaeumannomyces</taxon>
    </lineage>
</organism>
<dbReference type="OrthoDB" id="432381at2759"/>
<dbReference type="STRING" id="644352.J3NYL9"/>
<evidence type="ECO:0000256" key="1">
    <source>
        <dbReference type="ARBA" id="ARBA00009176"/>
    </source>
</evidence>
<dbReference type="HOGENOM" id="CLU_036838_7_0_1"/>
<evidence type="ECO:0000313" key="6">
    <source>
        <dbReference type="EMBL" id="EJT76452.1"/>
    </source>
</evidence>
<dbReference type="GO" id="GO:0008477">
    <property type="term" value="F:purine nucleosidase activity"/>
    <property type="evidence" value="ECO:0007669"/>
    <property type="project" value="TreeGrafter"/>
</dbReference>
<feature type="domain" description="Inosine/uridine-preferring nucleoside hydrolase" evidence="5">
    <location>
        <begin position="29"/>
        <end position="356"/>
    </location>
</feature>
<feature type="chain" id="PRO_5015094585" description="Inosine/uridine-preferring nucleoside hydrolase domain-containing protein" evidence="4">
    <location>
        <begin position="25"/>
        <end position="406"/>
    </location>
</feature>
<dbReference type="InterPro" id="IPR001910">
    <property type="entry name" value="Inosine/uridine_hydrolase_dom"/>
</dbReference>